<protein>
    <submittedName>
        <fullName evidence="1">Uncharacterized protein</fullName>
    </submittedName>
</protein>
<keyword evidence="2" id="KW-1185">Reference proteome</keyword>
<evidence type="ECO:0000313" key="2">
    <source>
        <dbReference type="Proteomes" id="UP001396898"/>
    </source>
</evidence>
<dbReference type="Proteomes" id="UP001396898">
    <property type="component" value="Unassembled WGS sequence"/>
</dbReference>
<gene>
    <name evidence="1" type="ORF">PG991_008833</name>
</gene>
<proteinExistence type="predicted"/>
<dbReference type="EMBL" id="JAQQWI010000012">
    <property type="protein sequence ID" value="KAK8015945.1"/>
    <property type="molecule type" value="Genomic_DNA"/>
</dbReference>
<sequence length="370" mass="42310">MSNHPHRLPLLVSANKWSAGDPEGQEELDDFRLIERVCEGQPYLTPEIMQEYRIAMDPFRKHNTNAVITLWNLATHAHPGDYRARTWGYTIVRTAYDDDRGANGAGSWDAKFQNALTAIRRAVQAPYEQELARIDEDIRPFIENPHNRWPADHPTKADRRAEDEVDRRFVNDVLEDPAVLADATVGQVSHHFRRWALARWRPKGPDGRPTLYQPLAFAKRRLKTCILLDAKTIEQLQGAGGAVGPAAADLYPRLGEFWVKMVEAEPQLRLDRSDVRGGGPPLCDCYRVRLTDLEHFWFATGTGDEDVAQKTREEDPGDNGIHYFNRDYEETLALADKSTFDWMRIESEPLPETRTVVLRDKRMAISSLLE</sequence>
<accession>A0ABR1RLW4</accession>
<organism evidence="1 2">
    <name type="scientific">Apiospora marii</name>
    <dbReference type="NCBI Taxonomy" id="335849"/>
    <lineage>
        <taxon>Eukaryota</taxon>
        <taxon>Fungi</taxon>
        <taxon>Dikarya</taxon>
        <taxon>Ascomycota</taxon>
        <taxon>Pezizomycotina</taxon>
        <taxon>Sordariomycetes</taxon>
        <taxon>Xylariomycetidae</taxon>
        <taxon>Amphisphaeriales</taxon>
        <taxon>Apiosporaceae</taxon>
        <taxon>Apiospora</taxon>
    </lineage>
</organism>
<comment type="caution">
    <text evidence="1">The sequence shown here is derived from an EMBL/GenBank/DDBJ whole genome shotgun (WGS) entry which is preliminary data.</text>
</comment>
<evidence type="ECO:0000313" key="1">
    <source>
        <dbReference type="EMBL" id="KAK8015945.1"/>
    </source>
</evidence>
<reference evidence="1 2" key="1">
    <citation type="submission" date="2023-01" db="EMBL/GenBank/DDBJ databases">
        <title>Analysis of 21 Apiospora genomes using comparative genomics revels a genus with tremendous synthesis potential of carbohydrate active enzymes and secondary metabolites.</title>
        <authorList>
            <person name="Sorensen T."/>
        </authorList>
    </citation>
    <scope>NUCLEOTIDE SEQUENCE [LARGE SCALE GENOMIC DNA]</scope>
    <source>
        <strain evidence="1 2">CBS 20057</strain>
    </source>
</reference>
<name>A0ABR1RLW4_9PEZI</name>